<dbReference type="PANTHER" id="PTHR22792">
    <property type="entry name" value="LUPUS LA PROTEIN-RELATED"/>
    <property type="match status" value="1"/>
</dbReference>
<feature type="compositionally biased region" description="Gly residues" evidence="4">
    <location>
        <begin position="486"/>
        <end position="505"/>
    </location>
</feature>
<feature type="region of interest" description="Disordered" evidence="4">
    <location>
        <begin position="1003"/>
        <end position="1161"/>
    </location>
</feature>
<keyword evidence="1" id="KW-0597">Phosphoprotein</keyword>
<protein>
    <recommendedName>
        <fullName evidence="5">HTH La-type RNA-binding domain-containing protein</fullName>
    </recommendedName>
</protein>
<dbReference type="InterPro" id="IPR006630">
    <property type="entry name" value="La_HTH"/>
</dbReference>
<name>A0A9P0PDG2_ACAOB</name>
<dbReference type="Pfam" id="PF05383">
    <property type="entry name" value="La"/>
    <property type="match status" value="1"/>
</dbReference>
<feature type="compositionally biased region" description="Low complexity" evidence="4">
    <location>
        <begin position="1061"/>
        <end position="1075"/>
    </location>
</feature>
<dbReference type="AlphaFoldDB" id="A0A9P0PDG2"/>
<evidence type="ECO:0000313" key="7">
    <source>
        <dbReference type="Proteomes" id="UP001152888"/>
    </source>
</evidence>
<dbReference type="GO" id="GO:0045727">
    <property type="term" value="P:positive regulation of translation"/>
    <property type="evidence" value="ECO:0007669"/>
    <property type="project" value="TreeGrafter"/>
</dbReference>
<evidence type="ECO:0000259" key="5">
    <source>
        <dbReference type="PROSITE" id="PS50961"/>
    </source>
</evidence>
<proteinExistence type="predicted"/>
<dbReference type="SUPFAM" id="SSF46785">
    <property type="entry name" value="Winged helix' DNA-binding domain"/>
    <property type="match status" value="1"/>
</dbReference>
<dbReference type="InterPro" id="IPR058699">
    <property type="entry name" value="RRM_LARP4/4B"/>
</dbReference>
<evidence type="ECO:0000256" key="4">
    <source>
        <dbReference type="SAM" id="MobiDB-lite"/>
    </source>
</evidence>
<feature type="compositionally biased region" description="Low complexity" evidence="4">
    <location>
        <begin position="852"/>
        <end position="868"/>
    </location>
</feature>
<dbReference type="InterPro" id="IPR045180">
    <property type="entry name" value="La_dom_prot"/>
</dbReference>
<feature type="compositionally biased region" description="Basic residues" evidence="4">
    <location>
        <begin position="739"/>
        <end position="764"/>
    </location>
</feature>
<dbReference type="CDD" id="cd12430">
    <property type="entry name" value="RRM_LARP4_5_like"/>
    <property type="match status" value="1"/>
</dbReference>
<dbReference type="GO" id="GO:0005829">
    <property type="term" value="C:cytosol"/>
    <property type="evidence" value="ECO:0007669"/>
    <property type="project" value="TreeGrafter"/>
</dbReference>
<gene>
    <name evidence="6" type="ORF">ACAOBT_LOCUS11608</name>
</gene>
<accession>A0A9P0PDG2</accession>
<sequence length="1161" mass="120359">MKENQVLPSSSIASMLDHEICEMSEVDSRKQILHPQSSEYSYPPLLLDGYAYMNGDIAKLPAGGAVYGGSSSTGPETAAATGAALPSTTSNPNHYHVHQEEYPTEQHQQHPMVNGVAETVTAATDTPPTDGACGGGGTPQILHQPDTVAGGTGTGAQVAAISLPPHYQQQHHQTTTSANSTTPSGYPLSQLKQMLSQQLEYYFSRENLANDTYLLSQMDNDQYVPIWTVANFNQVKKLTKDIKLITEVLRESPNVQVDEEGIKVRPNHKRCIVILREIPDNTPIEDVKNLFSGENCPRMISCEFAHNSSWYVTFESDEDAQRAYRYLREEVREFQGRPIMARIKAKPMNRLPMPASMAVAAKNGFRVTPPPGPPGGPPPPTAAAAQAAAVAAAAVAAQPQPQVPPPTAVFDPAAFPPGQQRFIYANGTPGQPVAAYNQVLYPSYAQQQFFASVAWPPSATGYFDISSVFQVNGLAPQGFKHPSQTYGGGGGGGGGRLGGGGGQGGQNRPRKQSRGGPNMQGQEQGSSQGSNRPSTSQQSSRPLSPQSGNGGKLHGNKSSMVDGAIPKAHSVAGPAAVSINELHHEVHIAAGGAPIGLPVIHATAVADGSMVDMYRYIPAGAVATQPPPASAMMKEAVPPRHRRKKRDDENTVGGTMTSQAAAASACMQGGASSGVAAGAGAVASSQLQRGGGGGGSSGDAQMSGGNSTSGGGGGRQQAQFDLVDEAFPPLPGLDANHHQPSKHHHHHHHNHQQQHTHQQHHHPVTNHIDSGQPATVAASGNTTDHSHGGGGGWGENRLADVVKGTVRNKNNSAVATATNTASTTSTIGSNGNYNSSKESSSVGCDDSPRTVSPHQMQQQQPAFAQSSSRQKDCKDASTDSSDVQLDNNMPVTLTPPSSPEKIIPVLSMKCTMADKSTKTDDALLNGQGGGDGGSECSAGSGGGASATCPTTTNAATMTTTSIAPVAMTTTPKSAAASKGAVPLQVYPSTMEAAALAGGLPSPPLSGKDSYSVAASTGGSINPPRMSYAQVAQHHKDAHKAAVAATQTSNTSSIKSVDAANSVSTGSKTTTAGGTTVPSYRSTMQEGRDNPSSRGGSSENGSAHGNNQQQSRYNGPSGPRGGGGPNRPGHERTGGGMGRRRPGETRTAQLRDFVTAAPRSPK</sequence>
<feature type="region of interest" description="Disordered" evidence="4">
    <location>
        <begin position="68"/>
        <end position="95"/>
    </location>
</feature>
<evidence type="ECO:0000256" key="1">
    <source>
        <dbReference type="ARBA" id="ARBA00022553"/>
    </source>
</evidence>
<feature type="compositionally biased region" description="Low complexity" evidence="4">
    <location>
        <begin position="520"/>
        <end position="547"/>
    </location>
</feature>
<organism evidence="6 7">
    <name type="scientific">Acanthoscelides obtectus</name>
    <name type="common">Bean weevil</name>
    <name type="synonym">Bruchus obtectus</name>
    <dbReference type="NCBI Taxonomy" id="200917"/>
    <lineage>
        <taxon>Eukaryota</taxon>
        <taxon>Metazoa</taxon>
        <taxon>Ecdysozoa</taxon>
        <taxon>Arthropoda</taxon>
        <taxon>Hexapoda</taxon>
        <taxon>Insecta</taxon>
        <taxon>Pterygota</taxon>
        <taxon>Neoptera</taxon>
        <taxon>Endopterygota</taxon>
        <taxon>Coleoptera</taxon>
        <taxon>Polyphaga</taxon>
        <taxon>Cucujiformia</taxon>
        <taxon>Chrysomeloidea</taxon>
        <taxon>Chrysomelidae</taxon>
        <taxon>Bruchinae</taxon>
        <taxon>Bruchini</taxon>
        <taxon>Acanthoscelides</taxon>
    </lineage>
</organism>
<dbReference type="Gene3D" id="1.10.10.10">
    <property type="entry name" value="Winged helix-like DNA-binding domain superfamily/Winged helix DNA-binding domain"/>
    <property type="match status" value="1"/>
</dbReference>
<feature type="domain" description="HTH La-type RNA-binding" evidence="5">
    <location>
        <begin position="185"/>
        <end position="274"/>
    </location>
</feature>
<evidence type="ECO:0000256" key="2">
    <source>
        <dbReference type="ARBA" id="ARBA00022884"/>
    </source>
</evidence>
<feature type="compositionally biased region" description="Low complexity" evidence="4">
    <location>
        <begin position="122"/>
        <end position="131"/>
    </location>
</feature>
<feature type="compositionally biased region" description="Low complexity" evidence="4">
    <location>
        <begin position="68"/>
        <end position="90"/>
    </location>
</feature>
<dbReference type="Pfam" id="PF26088">
    <property type="entry name" value="RRM_LARP4"/>
    <property type="match status" value="1"/>
</dbReference>
<comment type="caution">
    <text evidence="6">The sequence shown here is derived from an EMBL/GenBank/DDBJ whole genome shotgun (WGS) entry which is preliminary data.</text>
</comment>
<feature type="region of interest" description="Disordered" evidence="4">
    <location>
        <begin position="810"/>
        <end position="900"/>
    </location>
</feature>
<feature type="compositionally biased region" description="Polar residues" evidence="4">
    <location>
        <begin position="878"/>
        <end position="895"/>
    </location>
</feature>
<dbReference type="InterPro" id="IPR036388">
    <property type="entry name" value="WH-like_DNA-bd_sf"/>
</dbReference>
<dbReference type="SUPFAM" id="SSF54928">
    <property type="entry name" value="RNA-binding domain, RBD"/>
    <property type="match status" value="1"/>
</dbReference>
<feature type="compositionally biased region" description="Polar residues" evidence="4">
    <location>
        <begin position="1048"/>
        <end position="1060"/>
    </location>
</feature>
<feature type="compositionally biased region" description="Polar residues" evidence="4">
    <location>
        <begin position="767"/>
        <end position="783"/>
    </location>
</feature>
<dbReference type="InterPro" id="IPR035979">
    <property type="entry name" value="RBD_domain_sf"/>
</dbReference>
<dbReference type="SMART" id="SM00715">
    <property type="entry name" value="LA"/>
    <property type="match status" value="1"/>
</dbReference>
<keyword evidence="2 3" id="KW-0694">RNA-binding</keyword>
<feature type="region of interest" description="Disordered" evidence="4">
    <location>
        <begin position="480"/>
        <end position="561"/>
    </location>
</feature>
<feature type="compositionally biased region" description="Polar residues" evidence="4">
    <location>
        <begin position="1091"/>
        <end position="1112"/>
    </location>
</feature>
<feature type="region of interest" description="Disordered" evidence="4">
    <location>
        <begin position="166"/>
        <end position="188"/>
    </location>
</feature>
<evidence type="ECO:0000256" key="3">
    <source>
        <dbReference type="PROSITE-ProRule" id="PRU00332"/>
    </source>
</evidence>
<dbReference type="OrthoDB" id="10046764at2759"/>
<reference evidence="6" key="1">
    <citation type="submission" date="2022-03" db="EMBL/GenBank/DDBJ databases">
        <authorList>
            <person name="Sayadi A."/>
        </authorList>
    </citation>
    <scope>NUCLEOTIDE SEQUENCE</scope>
</reference>
<dbReference type="EMBL" id="CAKOFQ010006836">
    <property type="protein sequence ID" value="CAH1975429.1"/>
    <property type="molecule type" value="Genomic_DNA"/>
</dbReference>
<feature type="compositionally biased region" description="Low complexity" evidence="4">
    <location>
        <begin position="810"/>
        <end position="836"/>
    </location>
</feature>
<evidence type="ECO:0000313" key="6">
    <source>
        <dbReference type="EMBL" id="CAH1975429.1"/>
    </source>
</evidence>
<feature type="region of interest" description="Disordered" evidence="4">
    <location>
        <begin position="122"/>
        <end position="153"/>
    </location>
</feature>
<dbReference type="InterPro" id="IPR036390">
    <property type="entry name" value="WH_DNA-bd_sf"/>
</dbReference>
<keyword evidence="7" id="KW-1185">Reference proteome</keyword>
<dbReference type="PROSITE" id="PS50961">
    <property type="entry name" value="HTH_LA"/>
    <property type="match status" value="1"/>
</dbReference>
<dbReference type="PANTHER" id="PTHR22792:SF131">
    <property type="entry name" value="LA-RELATED PROTEIN LARP4B"/>
    <property type="match status" value="1"/>
</dbReference>
<dbReference type="CDD" id="cd08031">
    <property type="entry name" value="LARP_4_5_like"/>
    <property type="match status" value="1"/>
</dbReference>
<dbReference type="GO" id="GO:0003730">
    <property type="term" value="F:mRNA 3'-UTR binding"/>
    <property type="evidence" value="ECO:0007669"/>
    <property type="project" value="TreeGrafter"/>
</dbReference>
<feature type="region of interest" description="Disordered" evidence="4">
    <location>
        <begin position="626"/>
        <end position="653"/>
    </location>
</feature>
<feature type="region of interest" description="Disordered" evidence="4">
    <location>
        <begin position="685"/>
        <end position="797"/>
    </location>
</feature>
<dbReference type="GO" id="GO:0010494">
    <property type="term" value="C:cytoplasmic stress granule"/>
    <property type="evidence" value="ECO:0007669"/>
    <property type="project" value="TreeGrafter"/>
</dbReference>
<dbReference type="Proteomes" id="UP001152888">
    <property type="component" value="Unassembled WGS sequence"/>
</dbReference>